<evidence type="ECO:0008006" key="3">
    <source>
        <dbReference type="Google" id="ProtNLM"/>
    </source>
</evidence>
<protein>
    <recommendedName>
        <fullName evidence="3">Nucleic acid binding protein</fullName>
    </recommendedName>
</protein>
<sequence length="124" mass="14451">MKKWITLSVLAVIAILIYNYIYQNHRVINKEKVEFILTSVEILNEFSTDPDNSEKKYLDKTMEVIGKITDQTENTITLDHIVFCQFTTKINIQLTNNSQFKVKGRFIGFDDLLNEVKLDQCSIN</sequence>
<dbReference type="EMBL" id="JBAWKC010000005">
    <property type="protein sequence ID" value="MFH6769833.1"/>
    <property type="molecule type" value="Genomic_DNA"/>
</dbReference>
<keyword evidence="2" id="KW-1185">Reference proteome</keyword>
<proteinExistence type="predicted"/>
<evidence type="ECO:0000313" key="2">
    <source>
        <dbReference type="Proteomes" id="UP001610104"/>
    </source>
</evidence>
<dbReference type="Pfam" id="PF12869">
    <property type="entry name" value="tRNA_anti-like"/>
    <property type="match status" value="1"/>
</dbReference>
<accession>A0ABW7MSK6</accession>
<reference evidence="1 2" key="1">
    <citation type="submission" date="2024-02" db="EMBL/GenBank/DDBJ databases">
        <title>A Gaetbulibacter species isolated from tidal flats and genomic insights of their niches.</title>
        <authorList>
            <person name="Ye Y."/>
        </authorList>
    </citation>
    <scope>NUCLEOTIDE SEQUENCE [LARGE SCALE GENOMIC DNA]</scope>
    <source>
        <strain evidence="1 2">KEM-8</strain>
    </source>
</reference>
<gene>
    <name evidence="1" type="ORF">V8G56_13860</name>
</gene>
<dbReference type="InterPro" id="IPR024422">
    <property type="entry name" value="Protein_unknown_function_OB"/>
</dbReference>
<comment type="caution">
    <text evidence="1">The sequence shown here is derived from an EMBL/GenBank/DDBJ whole genome shotgun (WGS) entry which is preliminary data.</text>
</comment>
<name>A0ABW7MSK6_9FLAO</name>
<dbReference type="Proteomes" id="UP001610104">
    <property type="component" value="Unassembled WGS sequence"/>
</dbReference>
<organism evidence="1 2">
    <name type="scientific">Gaetbulibacter aquiaggeris</name>
    <dbReference type="NCBI Taxonomy" id="1735373"/>
    <lineage>
        <taxon>Bacteria</taxon>
        <taxon>Pseudomonadati</taxon>
        <taxon>Bacteroidota</taxon>
        <taxon>Flavobacteriia</taxon>
        <taxon>Flavobacteriales</taxon>
        <taxon>Flavobacteriaceae</taxon>
        <taxon>Gaetbulibacter</taxon>
    </lineage>
</organism>
<dbReference type="RefSeq" id="WP_395439058.1">
    <property type="nucleotide sequence ID" value="NZ_JBAWKC010000005.1"/>
</dbReference>
<evidence type="ECO:0000313" key="1">
    <source>
        <dbReference type="EMBL" id="MFH6769833.1"/>
    </source>
</evidence>